<name>A0ABR2N3X3_9ASPA</name>
<evidence type="ECO:0000313" key="2">
    <source>
        <dbReference type="EMBL" id="KAK8970829.1"/>
    </source>
</evidence>
<dbReference type="InterPro" id="IPR055411">
    <property type="entry name" value="LRR_FXL15/At3g58940/PEG3-like"/>
</dbReference>
<dbReference type="InterPro" id="IPR036047">
    <property type="entry name" value="F-box-like_dom_sf"/>
</dbReference>
<proteinExistence type="predicted"/>
<gene>
    <name evidence="2" type="ORF">KSP40_PGU015350</name>
</gene>
<keyword evidence="3" id="KW-1185">Reference proteome</keyword>
<dbReference type="SUPFAM" id="SSF81383">
    <property type="entry name" value="F-box domain"/>
    <property type="match status" value="1"/>
</dbReference>
<dbReference type="SMART" id="SM00256">
    <property type="entry name" value="FBOX"/>
    <property type="match status" value="1"/>
</dbReference>
<dbReference type="Gene3D" id="3.80.10.10">
    <property type="entry name" value="Ribonuclease Inhibitor"/>
    <property type="match status" value="2"/>
</dbReference>
<evidence type="ECO:0000313" key="3">
    <source>
        <dbReference type="Proteomes" id="UP001412067"/>
    </source>
</evidence>
<evidence type="ECO:0000259" key="1">
    <source>
        <dbReference type="SMART" id="SM00256"/>
    </source>
</evidence>
<protein>
    <submittedName>
        <fullName evidence="2">F-box/LRR-repeat protein</fullName>
    </submittedName>
</protein>
<dbReference type="PANTHER" id="PTHR31639">
    <property type="entry name" value="F-BOX PROTEIN-LIKE"/>
    <property type="match status" value="1"/>
</dbReference>
<organism evidence="2 3">
    <name type="scientific">Platanthera guangdongensis</name>
    <dbReference type="NCBI Taxonomy" id="2320717"/>
    <lineage>
        <taxon>Eukaryota</taxon>
        <taxon>Viridiplantae</taxon>
        <taxon>Streptophyta</taxon>
        <taxon>Embryophyta</taxon>
        <taxon>Tracheophyta</taxon>
        <taxon>Spermatophyta</taxon>
        <taxon>Magnoliopsida</taxon>
        <taxon>Liliopsida</taxon>
        <taxon>Asparagales</taxon>
        <taxon>Orchidaceae</taxon>
        <taxon>Orchidoideae</taxon>
        <taxon>Orchideae</taxon>
        <taxon>Orchidinae</taxon>
        <taxon>Platanthera</taxon>
    </lineage>
</organism>
<reference evidence="2 3" key="1">
    <citation type="journal article" date="2022" name="Nat. Plants">
        <title>Genomes of leafy and leafless Platanthera orchids illuminate the evolution of mycoheterotrophy.</title>
        <authorList>
            <person name="Li M.H."/>
            <person name="Liu K.W."/>
            <person name="Li Z."/>
            <person name="Lu H.C."/>
            <person name="Ye Q.L."/>
            <person name="Zhang D."/>
            <person name="Wang J.Y."/>
            <person name="Li Y.F."/>
            <person name="Zhong Z.M."/>
            <person name="Liu X."/>
            <person name="Yu X."/>
            <person name="Liu D.K."/>
            <person name="Tu X.D."/>
            <person name="Liu B."/>
            <person name="Hao Y."/>
            <person name="Liao X.Y."/>
            <person name="Jiang Y.T."/>
            <person name="Sun W.H."/>
            <person name="Chen J."/>
            <person name="Chen Y.Q."/>
            <person name="Ai Y."/>
            <person name="Zhai J.W."/>
            <person name="Wu S.S."/>
            <person name="Zhou Z."/>
            <person name="Hsiao Y.Y."/>
            <person name="Wu W.L."/>
            <person name="Chen Y.Y."/>
            <person name="Lin Y.F."/>
            <person name="Hsu J.L."/>
            <person name="Li C.Y."/>
            <person name="Wang Z.W."/>
            <person name="Zhao X."/>
            <person name="Zhong W.Y."/>
            <person name="Ma X.K."/>
            <person name="Ma L."/>
            <person name="Huang J."/>
            <person name="Chen G.Z."/>
            <person name="Huang M.Z."/>
            <person name="Huang L."/>
            <person name="Peng D.H."/>
            <person name="Luo Y.B."/>
            <person name="Zou S.Q."/>
            <person name="Chen S.P."/>
            <person name="Lan S."/>
            <person name="Tsai W.C."/>
            <person name="Van de Peer Y."/>
            <person name="Liu Z.J."/>
        </authorList>
    </citation>
    <scope>NUCLEOTIDE SEQUENCE [LARGE SCALE GENOMIC DNA]</scope>
    <source>
        <strain evidence="2">Lor288</strain>
    </source>
</reference>
<dbReference type="InterPro" id="IPR032675">
    <property type="entry name" value="LRR_dom_sf"/>
</dbReference>
<dbReference type="EMBL" id="JBBWWR010000001">
    <property type="protein sequence ID" value="KAK8970829.1"/>
    <property type="molecule type" value="Genomic_DNA"/>
</dbReference>
<accession>A0ABR2N3X3</accession>
<dbReference type="PANTHER" id="PTHR31639:SF256">
    <property type="entry name" value="OS07G0242900 PROTEIN"/>
    <property type="match status" value="1"/>
</dbReference>
<comment type="caution">
    <text evidence="2">The sequence shown here is derived from an EMBL/GenBank/DDBJ whole genome shotgun (WGS) entry which is preliminary data.</text>
</comment>
<sequence>MENLPVEVIGNILSRIGSAREIIVASSTCRKWRVSFRKHLHTLSFSDEDCPVFRDLMTRRIEIIITQTIFQTVGLQCLSIHMDNVREFSAAPVIAWLMYTRETLRCLYFNVRTTPNINILEKCGRQKLEVLNLDYNPIIGVEPSYQRFTSLKSIFLRHISVSALDLSLLLSACPKIETFTLVSLEVVTSDSQSSMELSSPTLRSLYVKALAIDKIILEADNLEILHLDALNLDLFELVGKSSLKNLKLDDVSITHLDIGESTDHLEVIDVSTSTIMLPKFYQMVSRSSKLRKLRLWGVVFDEEDEIMDLETIATCFPQLKYLSLSYDIRDCLLHNGLQVSLPLYNVTTLELGWSVISVHFGQWVFEMVDRCPNLKKLIIHGVLSEAKTREERQVLASFTTSVVSFSRKYVHIDVLFEYE</sequence>
<dbReference type="Pfam" id="PF24758">
    <property type="entry name" value="LRR_At5g56370"/>
    <property type="match status" value="1"/>
</dbReference>
<feature type="domain" description="F-box" evidence="1">
    <location>
        <begin position="4"/>
        <end position="45"/>
    </location>
</feature>
<dbReference type="InterPro" id="IPR001810">
    <property type="entry name" value="F-box_dom"/>
</dbReference>
<dbReference type="SUPFAM" id="SSF52047">
    <property type="entry name" value="RNI-like"/>
    <property type="match status" value="1"/>
</dbReference>
<dbReference type="Proteomes" id="UP001412067">
    <property type="component" value="Unassembled WGS sequence"/>
</dbReference>
<dbReference type="Pfam" id="PF12937">
    <property type="entry name" value="F-box-like"/>
    <property type="match status" value="1"/>
</dbReference>